<name>A0A4R8ZL69_9MICO</name>
<keyword evidence="1 5" id="KW-0808">Transferase</keyword>
<evidence type="ECO:0000313" key="6">
    <source>
        <dbReference type="Proteomes" id="UP000298424"/>
    </source>
</evidence>
<evidence type="ECO:0000256" key="2">
    <source>
        <dbReference type="ARBA" id="ARBA00022695"/>
    </source>
</evidence>
<dbReference type="EMBL" id="SOGT01000002">
    <property type="protein sequence ID" value="TFD28760.1"/>
    <property type="molecule type" value="Genomic_DNA"/>
</dbReference>
<comment type="caution">
    <text evidence="5">The sequence shown here is derived from an EMBL/GenBank/DDBJ whole genome shotgun (WGS) entry which is preliminary data.</text>
</comment>
<sequence length="227" mass="23070">MDQTRGAVDRRPSPLPGTASWVIVVPIKGSPDAKSRLGAGPQRAALADAFALDTVAALVAASAVERVFVVTPSARVGALLAGLGAVIVLEAPGAETGHARLNIAIMQGIAAARLSQPDAHLAVLTGDLPALRPADLDDAFTLAALHPRSVVPDAEGVGTTSLFARTGILFTPQFGIGSRAAHQAAGHVVLDLSPTSTLRHDVDTVVDLDVARAFGFGPHTSALLAGL</sequence>
<dbReference type="Proteomes" id="UP000298424">
    <property type="component" value="Unassembled WGS sequence"/>
</dbReference>
<dbReference type="AlphaFoldDB" id="A0A4R8ZL69"/>
<dbReference type="Gene3D" id="3.90.550.10">
    <property type="entry name" value="Spore Coat Polysaccharide Biosynthesis Protein SpsA, Chain A"/>
    <property type="match status" value="1"/>
</dbReference>
<dbReference type="OrthoDB" id="9151145at2"/>
<evidence type="ECO:0000256" key="1">
    <source>
        <dbReference type="ARBA" id="ARBA00022679"/>
    </source>
</evidence>
<accession>A0A4R8ZL69</accession>
<dbReference type="PANTHER" id="PTHR40392:SF1">
    <property type="entry name" value="2-PHOSPHO-L-LACTATE GUANYLYLTRANSFERASE"/>
    <property type="match status" value="1"/>
</dbReference>
<evidence type="ECO:0000256" key="4">
    <source>
        <dbReference type="ARBA" id="ARBA00023134"/>
    </source>
</evidence>
<proteinExistence type="predicted"/>
<dbReference type="SUPFAM" id="SSF53448">
    <property type="entry name" value="Nucleotide-diphospho-sugar transferases"/>
    <property type="match status" value="1"/>
</dbReference>
<organism evidence="5 6">
    <name type="scientific">Cryobacterium lyxosi</name>
    <dbReference type="NCBI Taxonomy" id="1259228"/>
    <lineage>
        <taxon>Bacteria</taxon>
        <taxon>Bacillati</taxon>
        <taxon>Actinomycetota</taxon>
        <taxon>Actinomycetes</taxon>
        <taxon>Micrococcales</taxon>
        <taxon>Microbacteriaceae</taxon>
        <taxon>Cryobacterium</taxon>
    </lineage>
</organism>
<keyword evidence="2 5" id="KW-0548">Nucleotidyltransferase</keyword>
<keyword evidence="6" id="KW-1185">Reference proteome</keyword>
<dbReference type="PANTHER" id="PTHR40392">
    <property type="entry name" value="2-PHOSPHO-L-LACTATE GUANYLYLTRANSFERASE"/>
    <property type="match status" value="1"/>
</dbReference>
<dbReference type="InterPro" id="IPR002835">
    <property type="entry name" value="CofC"/>
</dbReference>
<dbReference type="RefSeq" id="WP_134571441.1">
    <property type="nucleotide sequence ID" value="NZ_SOGT01000002.1"/>
</dbReference>
<dbReference type="GO" id="GO:0043814">
    <property type="term" value="F:phospholactate guanylyltransferase activity"/>
    <property type="evidence" value="ECO:0007669"/>
    <property type="project" value="UniProtKB-EC"/>
</dbReference>
<protein>
    <submittedName>
        <fullName evidence="5">2-phospho-L-lactate guanylyltransferase</fullName>
        <ecNumber evidence="5">2.7.7.68</ecNumber>
    </submittedName>
</protein>
<evidence type="ECO:0000256" key="3">
    <source>
        <dbReference type="ARBA" id="ARBA00022741"/>
    </source>
</evidence>
<keyword evidence="4" id="KW-0342">GTP-binding</keyword>
<dbReference type="NCBIfam" id="TIGR03552">
    <property type="entry name" value="F420_cofC"/>
    <property type="match status" value="1"/>
</dbReference>
<evidence type="ECO:0000313" key="5">
    <source>
        <dbReference type="EMBL" id="TFD28760.1"/>
    </source>
</evidence>
<reference evidence="5 6" key="1">
    <citation type="submission" date="2019-03" db="EMBL/GenBank/DDBJ databases">
        <title>Genomics of glacier-inhabiting Cryobacterium strains.</title>
        <authorList>
            <person name="Liu Q."/>
            <person name="Xin Y.-H."/>
        </authorList>
    </citation>
    <scope>NUCLEOTIDE SEQUENCE [LARGE SCALE GENOMIC DNA]</scope>
    <source>
        <strain evidence="5 6">TMT1-1</strain>
    </source>
</reference>
<dbReference type="InterPro" id="IPR029044">
    <property type="entry name" value="Nucleotide-diphossugar_trans"/>
</dbReference>
<dbReference type="EC" id="2.7.7.68" evidence="5"/>
<dbReference type="GO" id="GO:0005525">
    <property type="term" value="F:GTP binding"/>
    <property type="evidence" value="ECO:0007669"/>
    <property type="project" value="UniProtKB-KW"/>
</dbReference>
<keyword evidence="3" id="KW-0547">Nucleotide-binding</keyword>
<gene>
    <name evidence="5" type="primary">cofC</name>
    <name evidence="5" type="ORF">E3T27_02435</name>
</gene>